<protein>
    <submittedName>
        <fullName evidence="1">Uncharacterized protein</fullName>
    </submittedName>
</protein>
<proteinExistence type="predicted"/>
<accession>A0A5P2CVN8</accession>
<dbReference type="Proteomes" id="UP000325211">
    <property type="component" value="Chromosome"/>
</dbReference>
<sequence>MMKICATTQNRRTAELWAELLRPRSTLAVMESRAVDVAADVVVMAGAWAFERYGGRPTHDHAQIVPNERGDGFPLWVAIPPYRPFVRSGGEIKVREDFASVSPAYFAIFNSIRAIRREFGDEVEVVLDLPLLGMDDPDDEVTPISVADAIEEALRE</sequence>
<name>A0A5P2CVN8_STRVZ</name>
<dbReference type="AlphaFoldDB" id="A0A5P2CVN8"/>
<evidence type="ECO:0000313" key="1">
    <source>
        <dbReference type="EMBL" id="QES46915.1"/>
    </source>
</evidence>
<evidence type="ECO:0000313" key="2">
    <source>
        <dbReference type="Proteomes" id="UP000325211"/>
    </source>
</evidence>
<gene>
    <name evidence="1" type="ORF">DEJ50_02685</name>
</gene>
<dbReference type="EMBL" id="CP029190">
    <property type="protein sequence ID" value="QES46915.1"/>
    <property type="molecule type" value="Genomic_DNA"/>
</dbReference>
<organism evidence="1 2">
    <name type="scientific">Streptomyces venezuelae</name>
    <dbReference type="NCBI Taxonomy" id="54571"/>
    <lineage>
        <taxon>Bacteria</taxon>
        <taxon>Bacillati</taxon>
        <taxon>Actinomycetota</taxon>
        <taxon>Actinomycetes</taxon>
        <taxon>Kitasatosporales</taxon>
        <taxon>Streptomycetaceae</taxon>
        <taxon>Streptomyces</taxon>
    </lineage>
</organism>
<reference evidence="1 2" key="1">
    <citation type="submission" date="2018-05" db="EMBL/GenBank/DDBJ databases">
        <title>Streptomyces venezuelae.</title>
        <authorList>
            <person name="Kim W."/>
            <person name="Lee N."/>
            <person name="Cho B.-K."/>
        </authorList>
    </citation>
    <scope>NUCLEOTIDE SEQUENCE [LARGE SCALE GENOMIC DNA]</scope>
    <source>
        <strain evidence="1 2">ATCC 21782</strain>
    </source>
</reference>